<dbReference type="EnsemblBacteria" id="AAM72319">
    <property type="protein sequence ID" value="AAM72319"/>
    <property type="gene ID" value="CT1086"/>
</dbReference>
<dbReference type="EMBL" id="AE006470">
    <property type="protein sequence ID" value="AAM72319.1"/>
    <property type="molecule type" value="Genomic_DNA"/>
</dbReference>
<gene>
    <name evidence="1" type="ordered locus">CT1086</name>
</gene>
<sequence>MMFPASPQFHRNVSSIALNGISNSSFRPGPACCSLFSGLIGI</sequence>
<evidence type="ECO:0000313" key="2">
    <source>
        <dbReference type="Proteomes" id="UP000001007"/>
    </source>
</evidence>
<dbReference type="AlphaFoldDB" id="Q8KDG4"/>
<name>Q8KDG4_CHLTE</name>
<reference evidence="1 2" key="1">
    <citation type="journal article" date="2002" name="Proc. Natl. Acad. Sci. U.S.A.">
        <title>The complete genome sequence of Chlorobium tepidum TLS, a photosynthetic, anaerobic, green-sulfur bacterium.</title>
        <authorList>
            <person name="Eisen J.A."/>
            <person name="Nelson K.E."/>
            <person name="Paulsen I.T."/>
            <person name="Heidelberg J.F."/>
            <person name="Wu M."/>
            <person name="Dodson R.J."/>
            <person name="Deboy R."/>
            <person name="Gwinn M.L."/>
            <person name="Nelson W.C."/>
            <person name="Haft D.H."/>
            <person name="Hickey E.K."/>
            <person name="Peterson J.D."/>
            <person name="Durkin A.S."/>
            <person name="Kolonay J.L."/>
            <person name="Yang F."/>
            <person name="Holt I."/>
            <person name="Umayam L.A."/>
            <person name="Mason T."/>
            <person name="Brenner M."/>
            <person name="Shea T.P."/>
            <person name="Parksey D."/>
            <person name="Nierman W.C."/>
            <person name="Feldblyum T.V."/>
            <person name="Hansen C.L."/>
            <person name="Craven M.B."/>
            <person name="Radune D."/>
            <person name="Vamathevan J."/>
            <person name="Khouri H."/>
            <person name="White O."/>
            <person name="Gruber T.M."/>
            <person name="Ketchum K.A."/>
            <person name="Venter J.C."/>
            <person name="Tettelin H."/>
            <person name="Bryant D.A."/>
            <person name="Fraser C.M."/>
        </authorList>
    </citation>
    <scope>NUCLEOTIDE SEQUENCE [LARGE SCALE GENOMIC DNA]</scope>
    <source>
        <strain evidence="2">ATCC 49652 / DSM 12025 / NBRC 103806 / TLS</strain>
    </source>
</reference>
<proteinExistence type="predicted"/>
<evidence type="ECO:0000313" key="1">
    <source>
        <dbReference type="EMBL" id="AAM72319.1"/>
    </source>
</evidence>
<dbReference type="HOGENOM" id="CLU_3249170_0_0_10"/>
<protein>
    <submittedName>
        <fullName evidence="1">Uncharacterized protein</fullName>
    </submittedName>
</protein>
<dbReference type="KEGG" id="cte:CT1086"/>
<organism evidence="1 2">
    <name type="scientific">Chlorobaculum tepidum (strain ATCC 49652 / DSM 12025 / NBRC 103806 / TLS)</name>
    <name type="common">Chlorobium tepidum</name>
    <dbReference type="NCBI Taxonomy" id="194439"/>
    <lineage>
        <taxon>Bacteria</taxon>
        <taxon>Pseudomonadati</taxon>
        <taxon>Chlorobiota</taxon>
        <taxon>Chlorobiia</taxon>
        <taxon>Chlorobiales</taxon>
        <taxon>Chlorobiaceae</taxon>
        <taxon>Chlorobaculum</taxon>
    </lineage>
</organism>
<accession>Q8KDG4</accession>
<keyword evidence="2" id="KW-1185">Reference proteome</keyword>
<dbReference type="STRING" id="194439.CT1086"/>
<dbReference type="Proteomes" id="UP000001007">
    <property type="component" value="Chromosome"/>
</dbReference>